<organism evidence="2 3">
    <name type="scientific">Candidatus Muproteobacteria bacterium RIFCSPLOWO2_01_FULL_60_18</name>
    <dbReference type="NCBI Taxonomy" id="1817768"/>
    <lineage>
        <taxon>Bacteria</taxon>
        <taxon>Pseudomonadati</taxon>
        <taxon>Pseudomonadota</taxon>
        <taxon>Candidatus Muproteobacteria</taxon>
    </lineage>
</organism>
<dbReference type="STRING" id="1817768.A3A87_00990"/>
<feature type="signal peptide" evidence="1">
    <location>
        <begin position="1"/>
        <end position="29"/>
    </location>
</feature>
<dbReference type="Proteomes" id="UP000179037">
    <property type="component" value="Unassembled WGS sequence"/>
</dbReference>
<gene>
    <name evidence="2" type="ORF">A3A87_00990</name>
</gene>
<reference evidence="2 3" key="1">
    <citation type="journal article" date="2016" name="Nat. Commun.">
        <title>Thousands of microbial genomes shed light on interconnected biogeochemical processes in an aquifer system.</title>
        <authorList>
            <person name="Anantharaman K."/>
            <person name="Brown C.T."/>
            <person name="Hug L.A."/>
            <person name="Sharon I."/>
            <person name="Castelle C.J."/>
            <person name="Probst A.J."/>
            <person name="Thomas B.C."/>
            <person name="Singh A."/>
            <person name="Wilkins M.J."/>
            <person name="Karaoz U."/>
            <person name="Brodie E.L."/>
            <person name="Williams K.H."/>
            <person name="Hubbard S.S."/>
            <person name="Banfield J.F."/>
        </authorList>
    </citation>
    <scope>NUCLEOTIDE SEQUENCE [LARGE SCALE GENOMIC DNA]</scope>
</reference>
<dbReference type="EMBL" id="MFTC01000070">
    <property type="protein sequence ID" value="OGI50409.1"/>
    <property type="molecule type" value="Genomic_DNA"/>
</dbReference>
<name>A0A1F6TZB2_9PROT</name>
<evidence type="ECO:0000256" key="1">
    <source>
        <dbReference type="SAM" id="SignalP"/>
    </source>
</evidence>
<feature type="chain" id="PRO_5009526904" description="DUF2946 domain-containing protein" evidence="1">
    <location>
        <begin position="30"/>
        <end position="133"/>
    </location>
</feature>
<evidence type="ECO:0000313" key="2">
    <source>
        <dbReference type="EMBL" id="OGI50409.1"/>
    </source>
</evidence>
<evidence type="ECO:0008006" key="4">
    <source>
        <dbReference type="Google" id="ProtNLM"/>
    </source>
</evidence>
<sequence length="133" mass="14331">MLHWSRRKLKPTARALLALIAALWLVAWAAPCVMAQTQPMMNHASVHCPMHDGVVNLDADDCGPVTAVSCQLPDLQSPLAAAGFGDMTVAPALLTVLPMAIAIPADTAPRRHDFFLPDIPAPPLHIRYLTLLI</sequence>
<comment type="caution">
    <text evidence="2">The sequence shown here is derived from an EMBL/GenBank/DDBJ whole genome shotgun (WGS) entry which is preliminary data.</text>
</comment>
<protein>
    <recommendedName>
        <fullName evidence="4">DUF2946 domain-containing protein</fullName>
    </recommendedName>
</protein>
<accession>A0A1F6TZB2</accession>
<evidence type="ECO:0000313" key="3">
    <source>
        <dbReference type="Proteomes" id="UP000179037"/>
    </source>
</evidence>
<proteinExistence type="predicted"/>
<dbReference type="AlphaFoldDB" id="A0A1F6TZB2"/>
<keyword evidence="1" id="KW-0732">Signal</keyword>